<evidence type="ECO:0000313" key="4">
    <source>
        <dbReference type="EMBL" id="CAH1397408.1"/>
    </source>
</evidence>
<dbReference type="OrthoDB" id="10022853at2759"/>
<evidence type="ECO:0000313" key="5">
    <source>
        <dbReference type="Proteomes" id="UP001152798"/>
    </source>
</evidence>
<reference evidence="4" key="1">
    <citation type="submission" date="2022-01" db="EMBL/GenBank/DDBJ databases">
        <authorList>
            <person name="King R."/>
        </authorList>
    </citation>
    <scope>NUCLEOTIDE SEQUENCE</scope>
</reference>
<dbReference type="Gene3D" id="3.80.10.10">
    <property type="entry name" value="Ribonuclease Inhibitor"/>
    <property type="match status" value="1"/>
</dbReference>
<protein>
    <recommendedName>
        <fullName evidence="3">LRRCT domain-containing protein</fullName>
    </recommendedName>
</protein>
<name>A0A9P0H8A3_NEZVI</name>
<keyword evidence="1" id="KW-0433">Leucine-rich repeat</keyword>
<feature type="domain" description="LRRCT" evidence="3">
    <location>
        <begin position="14"/>
        <end position="79"/>
    </location>
</feature>
<gene>
    <name evidence="4" type="ORF">NEZAVI_LOCUS7236</name>
</gene>
<proteinExistence type="predicted"/>
<dbReference type="Proteomes" id="UP001152798">
    <property type="component" value="Chromosome 3"/>
</dbReference>
<keyword evidence="5" id="KW-1185">Reference proteome</keyword>
<dbReference type="SUPFAM" id="SSF52058">
    <property type="entry name" value="L domain-like"/>
    <property type="match status" value="1"/>
</dbReference>
<evidence type="ECO:0000259" key="3">
    <source>
        <dbReference type="SMART" id="SM00082"/>
    </source>
</evidence>
<dbReference type="AlphaFoldDB" id="A0A9P0H8A3"/>
<organism evidence="4 5">
    <name type="scientific">Nezara viridula</name>
    <name type="common">Southern green stink bug</name>
    <name type="synonym">Cimex viridulus</name>
    <dbReference type="NCBI Taxonomy" id="85310"/>
    <lineage>
        <taxon>Eukaryota</taxon>
        <taxon>Metazoa</taxon>
        <taxon>Ecdysozoa</taxon>
        <taxon>Arthropoda</taxon>
        <taxon>Hexapoda</taxon>
        <taxon>Insecta</taxon>
        <taxon>Pterygota</taxon>
        <taxon>Neoptera</taxon>
        <taxon>Paraneoptera</taxon>
        <taxon>Hemiptera</taxon>
        <taxon>Heteroptera</taxon>
        <taxon>Panheteroptera</taxon>
        <taxon>Pentatomomorpha</taxon>
        <taxon>Pentatomoidea</taxon>
        <taxon>Pentatomidae</taxon>
        <taxon>Pentatominae</taxon>
        <taxon>Nezara</taxon>
    </lineage>
</organism>
<sequence>MPSFLDGGLMLGGNPWSCDCSLVWVGHWLRRWIRESLQLHRSAPEPQVIQAVREAVCSDPRTERRTPLVDLHPETLSCHASALSGGSAPPPSNPWALLVLLTPAALLVN</sequence>
<dbReference type="EMBL" id="OV725079">
    <property type="protein sequence ID" value="CAH1397408.1"/>
    <property type="molecule type" value="Genomic_DNA"/>
</dbReference>
<evidence type="ECO:0000256" key="1">
    <source>
        <dbReference type="ARBA" id="ARBA00022614"/>
    </source>
</evidence>
<dbReference type="InterPro" id="IPR000483">
    <property type="entry name" value="Cys-rich_flank_reg_C"/>
</dbReference>
<dbReference type="SMART" id="SM00082">
    <property type="entry name" value="LRRCT"/>
    <property type="match status" value="1"/>
</dbReference>
<evidence type="ECO:0000256" key="2">
    <source>
        <dbReference type="ARBA" id="ARBA00022729"/>
    </source>
</evidence>
<dbReference type="InterPro" id="IPR032675">
    <property type="entry name" value="LRR_dom_sf"/>
</dbReference>
<keyword evidence="2" id="KW-0732">Signal</keyword>
<accession>A0A9P0H8A3</accession>